<dbReference type="CDD" id="cd08952">
    <property type="entry name" value="KR_1_SDR_x"/>
    <property type="match status" value="1"/>
</dbReference>
<keyword evidence="4" id="KW-0045">Antibiotic biosynthesis</keyword>
<dbReference type="Pfam" id="PF08659">
    <property type="entry name" value="KR"/>
    <property type="match status" value="1"/>
</dbReference>
<dbReference type="SMART" id="SM00822">
    <property type="entry name" value="PKS_KR"/>
    <property type="match status" value="1"/>
</dbReference>
<organism evidence="10 11">
    <name type="scientific">Streptomyces kaempferi</name>
    <dbReference type="NCBI Taxonomy" id="333725"/>
    <lineage>
        <taxon>Bacteria</taxon>
        <taxon>Bacillati</taxon>
        <taxon>Actinomycetota</taxon>
        <taxon>Actinomycetes</taxon>
        <taxon>Kitasatosporales</taxon>
        <taxon>Streptomycetaceae</taxon>
        <taxon>Streptomyces</taxon>
    </lineage>
</organism>
<dbReference type="SMART" id="SM00825">
    <property type="entry name" value="PKS_KS"/>
    <property type="match status" value="1"/>
</dbReference>
<dbReference type="SMART" id="SM00823">
    <property type="entry name" value="PKS_PP"/>
    <property type="match status" value="1"/>
</dbReference>
<dbReference type="Pfam" id="PF18369">
    <property type="entry name" value="PKS_DE"/>
    <property type="match status" value="1"/>
</dbReference>
<feature type="region of interest" description="Disordered" evidence="7">
    <location>
        <begin position="108"/>
        <end position="131"/>
    </location>
</feature>
<dbReference type="InterPro" id="IPR057326">
    <property type="entry name" value="KR_dom"/>
</dbReference>
<dbReference type="InterPro" id="IPR020841">
    <property type="entry name" value="PKS_Beta-ketoAc_synthase_dom"/>
</dbReference>
<protein>
    <submittedName>
        <fullName evidence="10">SDR family NAD(P)-dependent oxidoreductase</fullName>
    </submittedName>
</protein>
<comment type="caution">
    <text evidence="10">The sequence shown here is derived from an EMBL/GenBank/DDBJ whole genome shotgun (WGS) entry which is preliminary data.</text>
</comment>
<dbReference type="InterPro" id="IPR013968">
    <property type="entry name" value="PKS_KR"/>
</dbReference>
<dbReference type="PROSITE" id="PS50075">
    <property type="entry name" value="CARRIER"/>
    <property type="match status" value="1"/>
</dbReference>
<dbReference type="PROSITE" id="PS52004">
    <property type="entry name" value="KS3_2"/>
    <property type="match status" value="2"/>
</dbReference>
<dbReference type="InterPro" id="IPR016039">
    <property type="entry name" value="Thiolase-like"/>
</dbReference>
<evidence type="ECO:0000256" key="3">
    <source>
        <dbReference type="ARBA" id="ARBA00022679"/>
    </source>
</evidence>
<keyword evidence="2" id="KW-0597">Phosphoprotein</keyword>
<dbReference type="Gene3D" id="3.40.50.720">
    <property type="entry name" value="NAD(P)-binding Rossmann-like Domain"/>
    <property type="match status" value="1"/>
</dbReference>
<dbReference type="Gene3D" id="3.30.70.3290">
    <property type="match status" value="2"/>
</dbReference>
<dbReference type="RefSeq" id="WP_381331339.1">
    <property type="nucleotide sequence ID" value="NZ_JBHTMM010000238.1"/>
</dbReference>
<dbReference type="Pfam" id="PF00698">
    <property type="entry name" value="Acyl_transf_1"/>
    <property type="match status" value="1"/>
</dbReference>
<feature type="non-terminal residue" evidence="10">
    <location>
        <position position="1"/>
    </location>
</feature>
<name>A0ABW3XXX5_9ACTN</name>
<dbReference type="InterPro" id="IPR036291">
    <property type="entry name" value="NAD(P)-bd_dom_sf"/>
</dbReference>
<dbReference type="Gene3D" id="6.10.140.1830">
    <property type="match status" value="1"/>
</dbReference>
<dbReference type="InterPro" id="IPR036736">
    <property type="entry name" value="ACP-like_sf"/>
</dbReference>
<dbReference type="Pfam" id="PF16197">
    <property type="entry name" value="KAsynt_C_assoc"/>
    <property type="match status" value="2"/>
</dbReference>
<dbReference type="InterPro" id="IPR050091">
    <property type="entry name" value="PKS_NRPS_Biosynth_Enz"/>
</dbReference>
<dbReference type="InterPro" id="IPR018201">
    <property type="entry name" value="Ketoacyl_synth_AS"/>
</dbReference>
<evidence type="ECO:0000259" key="8">
    <source>
        <dbReference type="PROSITE" id="PS50075"/>
    </source>
</evidence>
<feature type="non-terminal residue" evidence="10">
    <location>
        <position position="1773"/>
    </location>
</feature>
<dbReference type="SMART" id="SM00827">
    <property type="entry name" value="PKS_AT"/>
    <property type="match status" value="1"/>
</dbReference>
<dbReference type="Gene3D" id="3.40.47.10">
    <property type="match status" value="2"/>
</dbReference>
<evidence type="ECO:0000256" key="1">
    <source>
        <dbReference type="ARBA" id="ARBA00022450"/>
    </source>
</evidence>
<feature type="region of interest" description="Disordered" evidence="7">
    <location>
        <begin position="1094"/>
        <end position="1117"/>
    </location>
</feature>
<keyword evidence="11" id="KW-1185">Reference proteome</keyword>
<dbReference type="PROSITE" id="PS00606">
    <property type="entry name" value="KS3_1"/>
    <property type="match status" value="1"/>
</dbReference>
<evidence type="ECO:0000256" key="4">
    <source>
        <dbReference type="ARBA" id="ARBA00023194"/>
    </source>
</evidence>
<dbReference type="Pfam" id="PF00109">
    <property type="entry name" value="ketoacyl-synt"/>
    <property type="match status" value="1"/>
</dbReference>
<reference evidence="11" key="1">
    <citation type="journal article" date="2019" name="Int. J. Syst. Evol. Microbiol.">
        <title>The Global Catalogue of Microorganisms (GCM) 10K type strain sequencing project: providing services to taxonomists for standard genome sequencing and annotation.</title>
        <authorList>
            <consortium name="The Broad Institute Genomics Platform"/>
            <consortium name="The Broad Institute Genome Sequencing Center for Infectious Disease"/>
            <person name="Wu L."/>
            <person name="Ma J."/>
        </authorList>
    </citation>
    <scope>NUCLEOTIDE SEQUENCE [LARGE SCALE GENOMIC DNA]</scope>
    <source>
        <strain evidence="11">CGMCC 4.7020</strain>
    </source>
</reference>
<dbReference type="Gene3D" id="3.40.50.11460">
    <property type="match status" value="1"/>
</dbReference>
<dbReference type="InterPro" id="IPR014030">
    <property type="entry name" value="Ketoacyl_synth_N"/>
</dbReference>
<dbReference type="Pfam" id="PF00550">
    <property type="entry name" value="PP-binding"/>
    <property type="match status" value="1"/>
</dbReference>
<feature type="domain" description="Carrier" evidence="8">
    <location>
        <begin position="1124"/>
        <end position="1199"/>
    </location>
</feature>
<evidence type="ECO:0000256" key="2">
    <source>
        <dbReference type="ARBA" id="ARBA00022553"/>
    </source>
</evidence>
<dbReference type="PANTHER" id="PTHR43775:SF51">
    <property type="entry name" value="INACTIVE PHENOLPHTHIOCEROL SYNTHESIS POLYKETIDE SYNTHASE TYPE I PKS1-RELATED"/>
    <property type="match status" value="1"/>
</dbReference>
<dbReference type="InterPro" id="IPR032821">
    <property type="entry name" value="PKS_assoc"/>
</dbReference>
<feature type="domain" description="Ketosynthase family 3 (KS3)" evidence="9">
    <location>
        <begin position="1"/>
        <end position="109"/>
    </location>
</feature>
<dbReference type="SUPFAM" id="SSF52151">
    <property type="entry name" value="FabD/lysophospholipase-like"/>
    <property type="match status" value="2"/>
</dbReference>
<dbReference type="SUPFAM" id="SSF53901">
    <property type="entry name" value="Thiolase-like"/>
    <property type="match status" value="2"/>
</dbReference>
<keyword evidence="5" id="KW-0511">Multifunctional enzyme</keyword>
<dbReference type="InterPro" id="IPR020806">
    <property type="entry name" value="PKS_PP-bd"/>
</dbReference>
<dbReference type="SUPFAM" id="SSF47336">
    <property type="entry name" value="ACP-like"/>
    <property type="match status" value="1"/>
</dbReference>
<accession>A0ABW3XXX5</accession>
<dbReference type="InterPro" id="IPR001227">
    <property type="entry name" value="Ac_transferase_dom_sf"/>
</dbReference>
<dbReference type="InterPro" id="IPR041618">
    <property type="entry name" value="PKS_DE"/>
</dbReference>
<evidence type="ECO:0000313" key="10">
    <source>
        <dbReference type="EMBL" id="MFD1313676.1"/>
    </source>
</evidence>
<evidence type="ECO:0000256" key="6">
    <source>
        <dbReference type="ARBA" id="ARBA00023315"/>
    </source>
</evidence>
<evidence type="ECO:0000256" key="5">
    <source>
        <dbReference type="ARBA" id="ARBA00023268"/>
    </source>
</evidence>
<dbReference type="InterPro" id="IPR014031">
    <property type="entry name" value="Ketoacyl_synth_C"/>
</dbReference>
<dbReference type="SUPFAM" id="SSF55048">
    <property type="entry name" value="Probable ACP-binding domain of malonyl-CoA ACP transacylase"/>
    <property type="match status" value="1"/>
</dbReference>
<keyword evidence="6" id="KW-0012">Acyltransferase</keyword>
<dbReference type="EMBL" id="JBHTMM010000238">
    <property type="protein sequence ID" value="MFD1313676.1"/>
    <property type="molecule type" value="Genomic_DNA"/>
</dbReference>
<dbReference type="InterPro" id="IPR006162">
    <property type="entry name" value="Ppantetheine_attach_site"/>
</dbReference>
<keyword evidence="3" id="KW-0808">Transferase</keyword>
<evidence type="ECO:0000259" key="9">
    <source>
        <dbReference type="PROSITE" id="PS52004"/>
    </source>
</evidence>
<dbReference type="Proteomes" id="UP001597058">
    <property type="component" value="Unassembled WGS sequence"/>
</dbReference>
<evidence type="ECO:0000313" key="11">
    <source>
        <dbReference type="Proteomes" id="UP001597058"/>
    </source>
</evidence>
<dbReference type="SUPFAM" id="SSF51735">
    <property type="entry name" value="NAD(P)-binding Rossmann-fold domains"/>
    <property type="match status" value="2"/>
</dbReference>
<dbReference type="PROSITE" id="PS00012">
    <property type="entry name" value="PHOSPHOPANTETHEINE"/>
    <property type="match status" value="1"/>
</dbReference>
<evidence type="ECO:0000256" key="7">
    <source>
        <dbReference type="SAM" id="MobiDB-lite"/>
    </source>
</evidence>
<feature type="domain" description="Ketosynthase family 3 (KS3)" evidence="9">
    <location>
        <begin position="1220"/>
        <end position="1646"/>
    </location>
</feature>
<proteinExistence type="predicted"/>
<dbReference type="Gene3D" id="3.40.366.10">
    <property type="entry name" value="Malonyl-Coenzyme A Acyl Carrier Protein, domain 2"/>
    <property type="match status" value="2"/>
</dbReference>
<dbReference type="Pfam" id="PF02801">
    <property type="entry name" value="Ketoacyl-synt_C"/>
    <property type="match status" value="2"/>
</dbReference>
<dbReference type="CDD" id="cd00833">
    <property type="entry name" value="PKS"/>
    <property type="match status" value="1"/>
</dbReference>
<keyword evidence="1" id="KW-0596">Phosphopantetheine</keyword>
<dbReference type="SMART" id="SM01294">
    <property type="entry name" value="PKS_PP_betabranch"/>
    <property type="match status" value="1"/>
</dbReference>
<dbReference type="InterPro" id="IPR016036">
    <property type="entry name" value="Malonyl_transacylase_ACP-bd"/>
</dbReference>
<dbReference type="PANTHER" id="PTHR43775">
    <property type="entry name" value="FATTY ACID SYNTHASE"/>
    <property type="match status" value="1"/>
</dbReference>
<gene>
    <name evidence="10" type="ORF">ACFQ5X_49385</name>
</gene>
<sequence>IEAQALLATYGQGRDADRPLWLGSVKSNIGHSQAASGVAGVIKMVQAMRHGVLPKSLHAAEVSSFVDWSAGAVEVLSEARPWQEDDRPRRAGVSSFGVSGTNAHVIIEQPGSERSGPAATEPAPETDDVPDVLPDDLVVPLLVSARSEKALDDQVERLLSHLRETDPREAGARPVDVAWTLFHHRSVFENRALVIGSEVVASGVAASASSSPSTVFVFPGQGAQWVGMAVELLDSSTVFAARFGECAVALDGFVDFDLLDVVREGRSLDRVDVVQPVLWAVMVSLAALWESFGVRPAAVVGHSQGEIAAAVVAGALSLQDGARVAALRSRAITALAGHGGMVSVALSRERAEELISGWDGRISVAAVNGPTSVVVSGDADALDELVEQAGAQDIRVRRVEVDYASHSSHVERIREELLEVLAPVVAREPEVPFFSTVTGEWLESAVTDGAYWYTNLRRTVQLEPAVRELVASGHGAFLEMSPHPVLTVPVAETVEAAGSEAVVTGTLRRGQGGLARFYTSLGEAWTRGVSVDWGQAFAGQRPRRVELPTYAFQRQRFWLEMPKASTAVVDPVDEAFWKSVEDGDLEGFARTLGLEDQESLGSVVPALSSWRKGRQARSTLDSWRYRIVWRPLSTHAPTGAHADGTWLLVVPETFDDAPLFRAVLGALTERTDGVSVLMVGTADSERQRLAERLRAEAENRTFGGVLSLTGLDELPHPEHTSVPRGLAVSLTLVQALGDAEIQAPLWCLTRGAVATADDRAPAAPVQAGVWGLGRVAALEHPKRWGGLIDLPETADESTLKLLVHLLAGEGTEDQIAVRGGKAFGRRLIRAPYGRAPAARSWKPSGTVLVTGGTGALGVRMARWLAGQGAAHLVLTGRRGADTPGTDELRRELEEQGTAVSIVACDMADPDSVTGLIRHLEQEEVPPVRTVVHAAGISALGSLDDAGIADLVSTLSGKVLGADHLDDALDPAALDAVVYFSSISGTWGVADHGAYAAANAILDARAEQRRADGVPVLSVAWGPWAGGGMIAEDLQDTLRRRGVPVIDPDTAVTGLQQALDHDETLIALADVDWRRFAGVFTSVRRSDLLAELPEAQPADDENRTSGSDPAPLQHLTGLGPARRRTALLDLVSRQVATVLGHDSAENIDTELAFKDLGFDSLTAVELRNRLGRTTGLRLPTTVVFDHPSISALADLLEEQAFGSRQDPAETAAPVTHGAVDGDPIAIVSMGCRYPGGVRSPEDLWRLVREEADVISEFPTDRGWDLDALYDPDPDRTGTSYVRESGFLQDAAEFDAAFFGISPREALAMDPQQRLLLETTWEALERAGIDPRALRGSSTGVYLGMTDQEYAAQLRAAAGEAEGYLATGAAASVASGRIAYTLGLEGPAVTVDTACSSSLVALHMAVQSLRSGECSLALAGAVTVMSGPGPFIAFSRQRALSPDGRCKPFSAEADGFALSEGVGVLLLERLSDARRNGHEVLAVVRGSAINQDGASNGLTAPNGPSQQRVIQAALANAGLTAQDVDVVEAHGTGTKLGDPIEAQALLATYGQGRDADRPLWLGSVKSNIGHSQAASGVAGVIKMVQAMRHGVLPKSLHADEVSSFVDWSAGAVEVLSEARPWQESEHPRRAGVSSFGISGTNAHVIIEQPEPVPTEPARTEAPDPAGVSVPLLVSARSEKALDDQVERLLSHLRETDPREAGARPVDVAWTLFHHRSVFENRALVIGSEVVASGVAASASSSPSTVFVFPGQGAQWVGMAVELLDSSTVFAARFGE</sequence>
<dbReference type="InterPro" id="IPR014043">
    <property type="entry name" value="Acyl_transferase_dom"/>
</dbReference>
<dbReference type="Gene3D" id="1.10.1200.10">
    <property type="entry name" value="ACP-like"/>
    <property type="match status" value="1"/>
</dbReference>
<dbReference type="InterPro" id="IPR016035">
    <property type="entry name" value="Acyl_Trfase/lysoPLipase"/>
</dbReference>
<dbReference type="InterPro" id="IPR009081">
    <property type="entry name" value="PP-bd_ACP"/>
</dbReference>